<sequence length="541" mass="61138">MQKSSTLTYRDLVARLSDLERLAVPPLAGERCGSQTSYDRRSVYNAKTGLYENWNANRDGDGYIRMEDGHQVVFEAEGPGCIWRIWSAWPGMGHAKIFLDGAPEPVMDLPFLHLFGGVGLLDYNLPCLSMKLSRGHNRYIPIPYNRSCRILMEPDWGRFYHITYSTFPEGTVLPAFTGEHEDDNRIALAEKDRELAFRGRCLPTLDDTEITDVQVTVPAGGSLELATLPGNRAITGLHCLPDQRVRAEAEAALRELVLSIHWDGEAEPSVWSPLGDFFGAAPGIQPYRALPVGMTDEFLYSHWFMPFARGAELRLQNDGEVERSLAFRIASRPLAQDADELLRFHAMWHRDAFVEKSMGNGRDIDWPILNVEGRGRFCGVALHVWNRWEIPAEPPSSWWYGRGRDKTIDWWWGEGDEKFFVDGEKFPSTFGTGSEDYIGYAWAAEPPFPIFDSPFACQPFTPIDGNGHTSVNRFHIADDIPFQRSFEGCIEKYKGNRWGDRGENHCLYDTVAYFYLAPGQADPYGPVSLADRVGYCREPGG</sequence>
<protein>
    <submittedName>
        <fullName evidence="1">DUF2961 domain-containing protein</fullName>
    </submittedName>
</protein>
<proteinExistence type="predicted"/>
<dbReference type="AlphaFoldDB" id="A0A6B1DTB7"/>
<comment type="caution">
    <text evidence="1">The sequence shown here is derived from an EMBL/GenBank/DDBJ whole genome shotgun (WGS) entry which is preliminary data.</text>
</comment>
<gene>
    <name evidence="1" type="ORF">F4Y08_06220</name>
</gene>
<accession>A0A6B1DTB7</accession>
<name>A0A6B1DTB7_9CHLR</name>
<dbReference type="EMBL" id="VXPY01000038">
    <property type="protein sequence ID" value="MYD89922.1"/>
    <property type="molecule type" value="Genomic_DNA"/>
</dbReference>
<reference evidence="1" key="1">
    <citation type="submission" date="2019-09" db="EMBL/GenBank/DDBJ databases">
        <title>Characterisation of the sponge microbiome using genome-centric metagenomics.</title>
        <authorList>
            <person name="Engelberts J.P."/>
            <person name="Robbins S.J."/>
            <person name="De Goeij J.M."/>
            <person name="Aranda M."/>
            <person name="Bell S.C."/>
            <person name="Webster N.S."/>
        </authorList>
    </citation>
    <scope>NUCLEOTIDE SEQUENCE</scope>
    <source>
        <strain evidence="1">SB0662_bin_9</strain>
    </source>
</reference>
<dbReference type="Pfam" id="PF11175">
    <property type="entry name" value="DUF2961"/>
    <property type="match status" value="1"/>
</dbReference>
<evidence type="ECO:0000313" key="1">
    <source>
        <dbReference type="EMBL" id="MYD89922.1"/>
    </source>
</evidence>
<dbReference type="Gene3D" id="2.60.120.1390">
    <property type="match status" value="2"/>
</dbReference>
<dbReference type="InterPro" id="IPR021345">
    <property type="entry name" value="DUF2961"/>
</dbReference>
<organism evidence="1">
    <name type="scientific">Caldilineaceae bacterium SB0662_bin_9</name>
    <dbReference type="NCBI Taxonomy" id="2605258"/>
    <lineage>
        <taxon>Bacteria</taxon>
        <taxon>Bacillati</taxon>
        <taxon>Chloroflexota</taxon>
        <taxon>Caldilineae</taxon>
        <taxon>Caldilineales</taxon>
        <taxon>Caldilineaceae</taxon>
    </lineage>
</organism>